<dbReference type="InParanoid" id="A0A674CZT6"/>
<proteinExistence type="predicted"/>
<name>A0A674CZT6_SALTR</name>
<evidence type="ECO:0000313" key="1">
    <source>
        <dbReference type="Ensembl" id="ENSSTUP00000088929.1"/>
    </source>
</evidence>
<dbReference type="Ensembl" id="ENSSTUT00000094605.1">
    <property type="protein sequence ID" value="ENSSTUP00000088929.1"/>
    <property type="gene ID" value="ENSSTUG00000039082.1"/>
</dbReference>
<organism evidence="1 2">
    <name type="scientific">Salmo trutta</name>
    <name type="common">Brown trout</name>
    <dbReference type="NCBI Taxonomy" id="8032"/>
    <lineage>
        <taxon>Eukaryota</taxon>
        <taxon>Metazoa</taxon>
        <taxon>Chordata</taxon>
        <taxon>Craniata</taxon>
        <taxon>Vertebrata</taxon>
        <taxon>Euteleostomi</taxon>
        <taxon>Actinopterygii</taxon>
        <taxon>Neopterygii</taxon>
        <taxon>Teleostei</taxon>
        <taxon>Protacanthopterygii</taxon>
        <taxon>Salmoniformes</taxon>
        <taxon>Salmonidae</taxon>
        <taxon>Salmoninae</taxon>
        <taxon>Salmo</taxon>
    </lineage>
</organism>
<accession>A0A674CZT6</accession>
<dbReference type="Proteomes" id="UP000472277">
    <property type="component" value="Chromosome 3"/>
</dbReference>
<keyword evidence="2" id="KW-1185">Reference proteome</keyword>
<dbReference type="AlphaFoldDB" id="A0A674CZT6"/>
<reference evidence="1" key="2">
    <citation type="submission" date="2025-09" db="UniProtKB">
        <authorList>
            <consortium name="Ensembl"/>
        </authorList>
    </citation>
    <scope>IDENTIFICATION</scope>
</reference>
<protein>
    <submittedName>
        <fullName evidence="1">Uncharacterized protein</fullName>
    </submittedName>
</protein>
<reference evidence="1" key="1">
    <citation type="submission" date="2025-08" db="UniProtKB">
        <authorList>
            <consortium name="Ensembl"/>
        </authorList>
    </citation>
    <scope>IDENTIFICATION</scope>
</reference>
<sequence length="44" mass="5117">DYGRVNCYEDGKCSREFDTVCGSDVLLCTHILQMLLRVQRNDCF</sequence>
<evidence type="ECO:0000313" key="2">
    <source>
        <dbReference type="Proteomes" id="UP000472277"/>
    </source>
</evidence>